<organism evidence="1 2">
    <name type="scientific">Araneus ventricosus</name>
    <name type="common">Orbweaver spider</name>
    <name type="synonym">Epeira ventricosa</name>
    <dbReference type="NCBI Taxonomy" id="182803"/>
    <lineage>
        <taxon>Eukaryota</taxon>
        <taxon>Metazoa</taxon>
        <taxon>Ecdysozoa</taxon>
        <taxon>Arthropoda</taxon>
        <taxon>Chelicerata</taxon>
        <taxon>Arachnida</taxon>
        <taxon>Araneae</taxon>
        <taxon>Araneomorphae</taxon>
        <taxon>Entelegynae</taxon>
        <taxon>Araneoidea</taxon>
        <taxon>Araneidae</taxon>
        <taxon>Araneus</taxon>
    </lineage>
</organism>
<accession>A0A4Y2KJM8</accession>
<sequence length="126" mass="14577">METPKLILTFLTLPHAYIPDVKLHLTSVLPQRCPVRHSVRRIDFPSCGTCLNWKPRSLEPHKPVKGCWVNTLRSSATDPLAWFEYNVVRYNDSLKSKCMTLLGTTKPREKVHTIIEHEDQLKLTKD</sequence>
<dbReference type="AlphaFoldDB" id="A0A4Y2KJM8"/>
<comment type="caution">
    <text evidence="1">The sequence shown here is derived from an EMBL/GenBank/DDBJ whole genome shotgun (WGS) entry which is preliminary data.</text>
</comment>
<dbReference type="Proteomes" id="UP000499080">
    <property type="component" value="Unassembled WGS sequence"/>
</dbReference>
<reference evidence="1 2" key="1">
    <citation type="journal article" date="2019" name="Sci. Rep.">
        <title>Orb-weaving spider Araneus ventricosus genome elucidates the spidroin gene catalogue.</title>
        <authorList>
            <person name="Kono N."/>
            <person name="Nakamura H."/>
            <person name="Ohtoshi R."/>
            <person name="Moran D.A.P."/>
            <person name="Shinohara A."/>
            <person name="Yoshida Y."/>
            <person name="Fujiwara M."/>
            <person name="Mori M."/>
            <person name="Tomita M."/>
            <person name="Arakawa K."/>
        </authorList>
    </citation>
    <scope>NUCLEOTIDE SEQUENCE [LARGE SCALE GENOMIC DNA]</scope>
</reference>
<name>A0A4Y2KJM8_ARAVE</name>
<evidence type="ECO:0000313" key="1">
    <source>
        <dbReference type="EMBL" id="GBN01777.1"/>
    </source>
</evidence>
<gene>
    <name evidence="1" type="ORF">AVEN_57912_1</name>
</gene>
<keyword evidence="2" id="KW-1185">Reference proteome</keyword>
<evidence type="ECO:0000313" key="2">
    <source>
        <dbReference type="Proteomes" id="UP000499080"/>
    </source>
</evidence>
<protein>
    <submittedName>
        <fullName evidence="1">Uncharacterized protein</fullName>
    </submittedName>
</protein>
<dbReference type="EMBL" id="BGPR01004646">
    <property type="protein sequence ID" value="GBN01777.1"/>
    <property type="molecule type" value="Genomic_DNA"/>
</dbReference>
<proteinExistence type="predicted"/>